<evidence type="ECO:0000313" key="6">
    <source>
        <dbReference type="Proteomes" id="UP000184452"/>
    </source>
</evidence>
<accession>A0A1M6IL60</accession>
<evidence type="ECO:0000256" key="2">
    <source>
        <dbReference type="ARBA" id="ARBA00023125"/>
    </source>
</evidence>
<dbReference type="PANTHER" id="PTHR46796:SF2">
    <property type="entry name" value="TRANSCRIPTIONAL REGULATORY PROTEIN"/>
    <property type="match status" value="1"/>
</dbReference>
<name>A0A1M6IL60_9ACTN</name>
<dbReference type="EMBL" id="FQZK01000005">
    <property type="protein sequence ID" value="SHJ35139.1"/>
    <property type="molecule type" value="Genomic_DNA"/>
</dbReference>
<feature type="domain" description="HTH araC/xylS-type" evidence="4">
    <location>
        <begin position="167"/>
        <end position="264"/>
    </location>
</feature>
<keyword evidence="6" id="KW-1185">Reference proteome</keyword>
<dbReference type="InterPro" id="IPR018060">
    <property type="entry name" value="HTH_AraC"/>
</dbReference>
<dbReference type="Pfam" id="PF02311">
    <property type="entry name" value="AraC_binding"/>
    <property type="match status" value="1"/>
</dbReference>
<dbReference type="AlphaFoldDB" id="A0A1M6IL60"/>
<evidence type="ECO:0000256" key="1">
    <source>
        <dbReference type="ARBA" id="ARBA00023015"/>
    </source>
</evidence>
<dbReference type="Pfam" id="PF12833">
    <property type="entry name" value="HTH_18"/>
    <property type="match status" value="1"/>
</dbReference>
<dbReference type="SUPFAM" id="SSF46689">
    <property type="entry name" value="Homeodomain-like"/>
    <property type="match status" value="2"/>
</dbReference>
<dbReference type="Gene3D" id="1.10.10.60">
    <property type="entry name" value="Homeodomain-like"/>
    <property type="match status" value="1"/>
</dbReference>
<keyword evidence="2 5" id="KW-0238">DNA-binding</keyword>
<dbReference type="InterPro" id="IPR050204">
    <property type="entry name" value="AraC_XylS_family_regulators"/>
</dbReference>
<dbReference type="Proteomes" id="UP000184452">
    <property type="component" value="Unassembled WGS sequence"/>
</dbReference>
<dbReference type="SUPFAM" id="SSF51215">
    <property type="entry name" value="Regulatory protein AraC"/>
    <property type="match status" value="1"/>
</dbReference>
<sequence>MDAHADTLVARPNVPGVVEVFHTHMLGHAYPMHTHAAWTLLVLDSGLVRYDLGRHEHGALERTVTLLPPHVPHNGTPTSAQGLRKRVVYLEPARIGTDLVGRSVDRPALDDAALRRRVHTLHRALLEPGGELEAESRLAFVAERLRGHLLGDPGPPPPSGDRPALAGRLRDLIDSRVVEGVSLDEAAAELHSHPAHLVRAFGRRFGTPPHRYLVGRRVDLARRLLLEGRAPARAAAEAGFHDQAHLNRHFTRVLGLSPGRFARALRESPVSRAAGRP</sequence>
<dbReference type="STRING" id="758803.SAMN05421803_105206"/>
<protein>
    <submittedName>
        <fullName evidence="5">AraC-type DNA-binding protein</fullName>
    </submittedName>
</protein>
<gene>
    <name evidence="5" type="ORF">SAMN05421803_105206</name>
</gene>
<evidence type="ECO:0000259" key="4">
    <source>
        <dbReference type="PROSITE" id="PS01124"/>
    </source>
</evidence>
<dbReference type="SMART" id="SM00342">
    <property type="entry name" value="HTH_ARAC"/>
    <property type="match status" value="1"/>
</dbReference>
<dbReference type="PANTHER" id="PTHR46796">
    <property type="entry name" value="HTH-TYPE TRANSCRIPTIONAL ACTIVATOR RHAS-RELATED"/>
    <property type="match status" value="1"/>
</dbReference>
<dbReference type="InterPro" id="IPR037923">
    <property type="entry name" value="HTH-like"/>
</dbReference>
<reference evidence="5 6" key="1">
    <citation type="submission" date="2016-11" db="EMBL/GenBank/DDBJ databases">
        <authorList>
            <person name="Jaros S."/>
            <person name="Januszkiewicz K."/>
            <person name="Wedrychowicz H."/>
        </authorList>
    </citation>
    <scope>NUCLEOTIDE SEQUENCE [LARGE SCALE GENOMIC DNA]</scope>
    <source>
        <strain evidence="5 6">CGMCC 4.5723</strain>
    </source>
</reference>
<dbReference type="RefSeq" id="WP_073378698.1">
    <property type="nucleotide sequence ID" value="NZ_FQZK01000005.1"/>
</dbReference>
<dbReference type="GO" id="GO:0003700">
    <property type="term" value="F:DNA-binding transcription factor activity"/>
    <property type="evidence" value="ECO:0007669"/>
    <property type="project" value="InterPro"/>
</dbReference>
<dbReference type="InterPro" id="IPR009057">
    <property type="entry name" value="Homeodomain-like_sf"/>
</dbReference>
<keyword evidence="1" id="KW-0805">Transcription regulation</keyword>
<proteinExistence type="predicted"/>
<organism evidence="5 6">
    <name type="scientific">Nocardiopsis flavescens</name>
    <dbReference type="NCBI Taxonomy" id="758803"/>
    <lineage>
        <taxon>Bacteria</taxon>
        <taxon>Bacillati</taxon>
        <taxon>Actinomycetota</taxon>
        <taxon>Actinomycetes</taxon>
        <taxon>Streptosporangiales</taxon>
        <taxon>Nocardiopsidaceae</taxon>
        <taxon>Nocardiopsis</taxon>
    </lineage>
</organism>
<dbReference type="PROSITE" id="PS01124">
    <property type="entry name" value="HTH_ARAC_FAMILY_2"/>
    <property type="match status" value="1"/>
</dbReference>
<keyword evidence="3" id="KW-0804">Transcription</keyword>
<evidence type="ECO:0000313" key="5">
    <source>
        <dbReference type="EMBL" id="SHJ35139.1"/>
    </source>
</evidence>
<evidence type="ECO:0000256" key="3">
    <source>
        <dbReference type="ARBA" id="ARBA00023163"/>
    </source>
</evidence>
<dbReference type="GO" id="GO:0043565">
    <property type="term" value="F:sequence-specific DNA binding"/>
    <property type="evidence" value="ECO:0007669"/>
    <property type="project" value="InterPro"/>
</dbReference>
<dbReference type="OrthoDB" id="3172070at2"/>
<dbReference type="InterPro" id="IPR003313">
    <property type="entry name" value="AraC-bd"/>
</dbReference>